<name>A0ABN7XS66_9BURK</name>
<feature type="domain" description="Response regulatory" evidence="2">
    <location>
        <begin position="2"/>
        <end position="117"/>
    </location>
</feature>
<comment type="caution">
    <text evidence="3">The sequence shown here is derived from an EMBL/GenBank/DDBJ whole genome shotgun (WGS) entry which is preliminary data.</text>
</comment>
<protein>
    <recommendedName>
        <fullName evidence="2">Response regulatory domain-containing protein</fullName>
    </recommendedName>
</protein>
<sequence length="138" mass="15531">MSTIVIEAHPLVRLGMQRMLERMPGVGAVRSLEPNAVLSLAHSSDDALVIFGMSEDATDNWYLLRRLHQALPNARILLLSDNMWLRVPSSLQNCGVAEHLPKSAAIERMEAAIRNMLEDDYLPMPLPGRHTWQSVQHQ</sequence>
<evidence type="ECO:0000313" key="4">
    <source>
        <dbReference type="Proteomes" id="UP000706525"/>
    </source>
</evidence>
<proteinExistence type="predicted"/>
<dbReference type="InterPro" id="IPR011006">
    <property type="entry name" value="CheY-like_superfamily"/>
</dbReference>
<dbReference type="RefSeq" id="WP_223980491.1">
    <property type="nucleotide sequence ID" value="NZ_CAJZAG010000001.1"/>
</dbReference>
<dbReference type="EMBL" id="CAJZAG010000001">
    <property type="protein sequence ID" value="CAG9163610.1"/>
    <property type="molecule type" value="Genomic_DNA"/>
</dbReference>
<dbReference type="InterPro" id="IPR001789">
    <property type="entry name" value="Sig_transdc_resp-reg_receiver"/>
</dbReference>
<evidence type="ECO:0000313" key="3">
    <source>
        <dbReference type="EMBL" id="CAG9163610.1"/>
    </source>
</evidence>
<gene>
    <name evidence="3" type="ORF">LMG32289_00101</name>
</gene>
<keyword evidence="4" id="KW-1185">Reference proteome</keyword>
<evidence type="ECO:0000256" key="1">
    <source>
        <dbReference type="PROSITE-ProRule" id="PRU00169"/>
    </source>
</evidence>
<dbReference type="SUPFAM" id="SSF52172">
    <property type="entry name" value="CheY-like"/>
    <property type="match status" value="1"/>
</dbReference>
<dbReference type="PROSITE" id="PS50110">
    <property type="entry name" value="RESPONSE_REGULATORY"/>
    <property type="match status" value="1"/>
</dbReference>
<dbReference type="Proteomes" id="UP000706525">
    <property type="component" value="Unassembled WGS sequence"/>
</dbReference>
<dbReference type="Gene3D" id="3.40.50.2300">
    <property type="match status" value="1"/>
</dbReference>
<accession>A0ABN7XS66</accession>
<reference evidence="3 4" key="1">
    <citation type="submission" date="2021-08" db="EMBL/GenBank/DDBJ databases">
        <authorList>
            <person name="Peeters C."/>
        </authorList>
    </citation>
    <scope>NUCLEOTIDE SEQUENCE [LARGE SCALE GENOMIC DNA]</scope>
    <source>
        <strain evidence="3 4">LMG 32289</strain>
    </source>
</reference>
<evidence type="ECO:0000259" key="2">
    <source>
        <dbReference type="PROSITE" id="PS50110"/>
    </source>
</evidence>
<comment type="caution">
    <text evidence="1">Lacks conserved residue(s) required for the propagation of feature annotation.</text>
</comment>
<organism evidence="3 4">
    <name type="scientific">Cupriavidus pampae</name>
    <dbReference type="NCBI Taxonomy" id="659251"/>
    <lineage>
        <taxon>Bacteria</taxon>
        <taxon>Pseudomonadati</taxon>
        <taxon>Pseudomonadota</taxon>
        <taxon>Betaproteobacteria</taxon>
        <taxon>Burkholderiales</taxon>
        <taxon>Burkholderiaceae</taxon>
        <taxon>Cupriavidus</taxon>
    </lineage>
</organism>